<keyword evidence="3" id="KW-1185">Reference proteome</keyword>
<sequence>MSFNDASRREGQYDEEMNELMRTTSNSSFDEKAQPYADSTVPSRRHRYFGTLVWLPARANWLRIGWLAFFAFLVYSLYSHPVHTSTSHPDKPHDEATVKTQLHPIEKLVAVGREKATLLEGRQSKELSGAVAEYRKRYGRRPPPRFPEWFKLAQEKGLVLIDEFDVLMQNLEPFWGIHPITLAGRMKSRSEHGFGNTHVVNFANGVITNSTDNWQIDVMKEWLSELPWQNILHNVTILVHAMDEPTISVPLHVLKQALLAAAGQQSAIDGRSPELPQGDELIYSHNFHAESAWPYLRDACDPAEPALSPGSYVAPSSLPFISNITEAMDPCLNPYHATHGAIWHSPSNLLLTKHLVPVLAQSTPSRFNDILWPSPFYHDRLAADEVRETDRLDRPWEERHNRVYWVGSANAGVALPASWREMQRQRMVLLVKEGNMTPVELFYKEVSSGFTRWLPRVGKAWSDLAVYFHLRVGLLGVCENEACAQQEAEFQPAIEPISESYSSKYCLDMDGMGFSGRYHRLLRSHCAVMKQTVLREWSDDWLVPWVHYIPLSLEAKEFGEMARFLIDEDEGREIGRRIAEDGRAWSRRILRNEDFELYFLRLLMEMERLLDPNRNNLYYEG</sequence>
<accession>A0A2P7YFP6</accession>
<comment type="caution">
    <text evidence="2">The sequence shown here is derived from an EMBL/GenBank/DDBJ whole genome shotgun (WGS) entry which is preliminary data.</text>
</comment>
<dbReference type="InterPro" id="IPR051091">
    <property type="entry name" value="O-Glucosyltr/Glycosyltrsf_90"/>
</dbReference>
<protein>
    <recommendedName>
        <fullName evidence="1">Glycosyl transferase CAP10 domain-containing protein</fullName>
    </recommendedName>
</protein>
<name>A0A2P7YFP6_9PEZI</name>
<dbReference type="Pfam" id="PF05686">
    <property type="entry name" value="Glyco_transf_90"/>
    <property type="match status" value="1"/>
</dbReference>
<feature type="domain" description="Glycosyl transferase CAP10" evidence="1">
    <location>
        <begin position="328"/>
        <end position="607"/>
    </location>
</feature>
<evidence type="ECO:0000313" key="3">
    <source>
        <dbReference type="Proteomes" id="UP000243723"/>
    </source>
</evidence>
<gene>
    <name evidence="2" type="ORF">B9Z65_1371</name>
</gene>
<dbReference type="SMART" id="SM00672">
    <property type="entry name" value="CAP10"/>
    <property type="match status" value="1"/>
</dbReference>
<evidence type="ECO:0000313" key="2">
    <source>
        <dbReference type="EMBL" id="PSK34788.1"/>
    </source>
</evidence>
<dbReference type="PANTHER" id="PTHR12203:SF61">
    <property type="entry name" value="CAPSULE PROTEIN"/>
    <property type="match status" value="1"/>
</dbReference>
<dbReference type="AlphaFoldDB" id="A0A2P7YFP6"/>
<dbReference type="InterPro" id="IPR006598">
    <property type="entry name" value="CAP10"/>
</dbReference>
<reference evidence="2 3" key="1">
    <citation type="submission" date="2017-05" db="EMBL/GenBank/DDBJ databases">
        <title>Draft genome sequence of Elsinoe australis.</title>
        <authorList>
            <person name="Cheng Q."/>
        </authorList>
    </citation>
    <scope>NUCLEOTIDE SEQUENCE [LARGE SCALE GENOMIC DNA]</scope>
    <source>
        <strain evidence="2 3">NL1</strain>
    </source>
</reference>
<proteinExistence type="predicted"/>
<dbReference type="OrthoDB" id="202415at2759"/>
<dbReference type="Proteomes" id="UP000243723">
    <property type="component" value="Unassembled WGS sequence"/>
</dbReference>
<dbReference type="PANTHER" id="PTHR12203">
    <property type="entry name" value="KDEL LYS-ASP-GLU-LEU CONTAINING - RELATED"/>
    <property type="match status" value="1"/>
</dbReference>
<evidence type="ECO:0000259" key="1">
    <source>
        <dbReference type="SMART" id="SM00672"/>
    </source>
</evidence>
<dbReference type="EMBL" id="NHZQ01000445">
    <property type="protein sequence ID" value="PSK34788.1"/>
    <property type="molecule type" value="Genomic_DNA"/>
</dbReference>
<organism evidence="2 3">
    <name type="scientific">Elsinoe australis</name>
    <dbReference type="NCBI Taxonomy" id="40998"/>
    <lineage>
        <taxon>Eukaryota</taxon>
        <taxon>Fungi</taxon>
        <taxon>Dikarya</taxon>
        <taxon>Ascomycota</taxon>
        <taxon>Pezizomycotina</taxon>
        <taxon>Dothideomycetes</taxon>
        <taxon>Dothideomycetidae</taxon>
        <taxon>Myriangiales</taxon>
        <taxon>Elsinoaceae</taxon>
        <taxon>Elsinoe</taxon>
    </lineage>
</organism>